<dbReference type="Gene3D" id="3.40.50.2300">
    <property type="match status" value="1"/>
</dbReference>
<dbReference type="Proteomes" id="UP000887159">
    <property type="component" value="Unassembled WGS sequence"/>
</dbReference>
<keyword evidence="9" id="KW-1185">Reference proteome</keyword>
<dbReference type="AlphaFoldDB" id="A0A8X6VQN3"/>
<protein>
    <submittedName>
        <fullName evidence="8">Metabotropic glutamate receptor type 2</fullName>
    </submittedName>
</protein>
<dbReference type="GO" id="GO:0004930">
    <property type="term" value="F:G protein-coupled receptor activity"/>
    <property type="evidence" value="ECO:0007669"/>
    <property type="project" value="InterPro"/>
</dbReference>
<dbReference type="Pfam" id="PF01094">
    <property type="entry name" value="ANF_receptor"/>
    <property type="match status" value="1"/>
</dbReference>
<evidence type="ECO:0000259" key="7">
    <source>
        <dbReference type="Pfam" id="PF01094"/>
    </source>
</evidence>
<organism evidence="8 9">
    <name type="scientific">Trichonephila clavipes</name>
    <name type="common">Golden silk orbweaver</name>
    <name type="synonym">Nephila clavipes</name>
    <dbReference type="NCBI Taxonomy" id="2585209"/>
    <lineage>
        <taxon>Eukaryota</taxon>
        <taxon>Metazoa</taxon>
        <taxon>Ecdysozoa</taxon>
        <taxon>Arthropoda</taxon>
        <taxon>Chelicerata</taxon>
        <taxon>Arachnida</taxon>
        <taxon>Araneae</taxon>
        <taxon>Araneomorphae</taxon>
        <taxon>Entelegynae</taxon>
        <taxon>Araneoidea</taxon>
        <taxon>Nephilidae</taxon>
        <taxon>Trichonephila</taxon>
    </lineage>
</organism>
<accession>A0A8X6VQN3</accession>
<dbReference type="InterPro" id="IPR050726">
    <property type="entry name" value="mGluR"/>
</dbReference>
<proteinExistence type="predicted"/>
<gene>
    <name evidence="8" type="ORF">TNCV_3385591</name>
</gene>
<keyword evidence="6" id="KW-0325">Glycoprotein</keyword>
<sequence>MTNNYGDVDRPLVQFHGSIFIFLSYCQRLGIPFISLAMETNASLRIIIIIIIRYITCCAGQANPNEAGNHPQEIGASEESVFEHKVKAKEAFKEKVNACKAPISGLSNLLCPHKAINIDGDIILGGLMSILDAGEEQVCGPLMPNRSSILELEAILYTIDKVNSDTDFLPGIKLGAHILDDCYQESYSLLQAINFIPGKL</sequence>
<dbReference type="PANTHER" id="PTHR24060">
    <property type="entry name" value="METABOTROPIC GLUTAMATE RECEPTOR"/>
    <property type="match status" value="1"/>
</dbReference>
<keyword evidence="3" id="KW-1133">Transmembrane helix</keyword>
<comment type="caution">
    <text evidence="8">The sequence shown here is derived from an EMBL/GenBank/DDBJ whole genome shotgun (WGS) entry which is preliminary data.</text>
</comment>
<dbReference type="PRINTS" id="PR00248">
    <property type="entry name" value="GPCRMGR"/>
</dbReference>
<feature type="domain" description="Receptor ligand binding region" evidence="7">
    <location>
        <begin position="151"/>
        <end position="196"/>
    </location>
</feature>
<keyword evidence="4" id="KW-0472">Membrane</keyword>
<dbReference type="InterPro" id="IPR000337">
    <property type="entry name" value="GPCR_3"/>
</dbReference>
<evidence type="ECO:0000256" key="6">
    <source>
        <dbReference type="ARBA" id="ARBA00023180"/>
    </source>
</evidence>
<evidence type="ECO:0000256" key="5">
    <source>
        <dbReference type="ARBA" id="ARBA00023170"/>
    </source>
</evidence>
<evidence type="ECO:0000313" key="9">
    <source>
        <dbReference type="Proteomes" id="UP000887159"/>
    </source>
</evidence>
<dbReference type="GO" id="GO:0016020">
    <property type="term" value="C:membrane"/>
    <property type="evidence" value="ECO:0007669"/>
    <property type="project" value="UniProtKB-SubCell"/>
</dbReference>
<keyword evidence="2" id="KW-0812">Transmembrane</keyword>
<evidence type="ECO:0000256" key="4">
    <source>
        <dbReference type="ARBA" id="ARBA00023136"/>
    </source>
</evidence>
<dbReference type="InterPro" id="IPR001828">
    <property type="entry name" value="ANF_lig-bd_rcpt"/>
</dbReference>
<comment type="subcellular location">
    <subcellularLocation>
        <location evidence="1">Membrane</location>
        <topology evidence="1">Multi-pass membrane protein</topology>
    </subcellularLocation>
</comment>
<keyword evidence="5 8" id="KW-0675">Receptor</keyword>
<name>A0A8X6VQN3_TRICX</name>
<evidence type="ECO:0000256" key="3">
    <source>
        <dbReference type="ARBA" id="ARBA00022989"/>
    </source>
</evidence>
<reference evidence="8" key="1">
    <citation type="submission" date="2020-08" db="EMBL/GenBank/DDBJ databases">
        <title>Multicomponent nature underlies the extraordinary mechanical properties of spider dragline silk.</title>
        <authorList>
            <person name="Kono N."/>
            <person name="Nakamura H."/>
            <person name="Mori M."/>
            <person name="Yoshida Y."/>
            <person name="Ohtoshi R."/>
            <person name="Malay A.D."/>
            <person name="Moran D.A.P."/>
            <person name="Tomita M."/>
            <person name="Numata K."/>
            <person name="Arakawa K."/>
        </authorList>
    </citation>
    <scope>NUCLEOTIDE SEQUENCE</scope>
</reference>
<dbReference type="EMBL" id="BMAU01021347">
    <property type="protein sequence ID" value="GFY18068.1"/>
    <property type="molecule type" value="Genomic_DNA"/>
</dbReference>
<evidence type="ECO:0000256" key="1">
    <source>
        <dbReference type="ARBA" id="ARBA00004141"/>
    </source>
</evidence>
<evidence type="ECO:0000256" key="2">
    <source>
        <dbReference type="ARBA" id="ARBA00022692"/>
    </source>
</evidence>
<dbReference type="InterPro" id="IPR028082">
    <property type="entry name" value="Peripla_BP_I"/>
</dbReference>
<dbReference type="SUPFAM" id="SSF53822">
    <property type="entry name" value="Periplasmic binding protein-like I"/>
    <property type="match status" value="1"/>
</dbReference>
<evidence type="ECO:0000313" key="8">
    <source>
        <dbReference type="EMBL" id="GFY18068.1"/>
    </source>
</evidence>